<evidence type="ECO:0000256" key="2">
    <source>
        <dbReference type="ARBA" id="ARBA00022475"/>
    </source>
</evidence>
<comment type="function">
    <text evidence="9 10">Fluoride-specific ion channel. Important for reducing fluoride concentration in the cell, thus reducing its toxicity.</text>
</comment>
<feature type="binding site" evidence="10">
    <location>
        <position position="96"/>
    </location>
    <ligand>
        <name>Na(+)</name>
        <dbReference type="ChEBI" id="CHEBI:29101"/>
        <note>structural</note>
    </ligand>
</feature>
<keyword evidence="4 10" id="KW-1133">Transmembrane helix</keyword>
<keyword evidence="10" id="KW-0479">Metal-binding</keyword>
<sequence>MFRFRLANRNSKRKISWWKWRIKMKIKNLVAVAAFAFFGGIFRYLFSFNLGEWGILIANFVGCFLLSFLTYYVIERDLLAGWLNLGLGTGLIGAFTTFSSFITSVLKLSESNFWVGSGYFLVSLLGGFFAAIIGFILAQLLVRMEEDK</sequence>
<keyword evidence="2 10" id="KW-1003">Cell membrane</keyword>
<feature type="transmembrane region" description="Helical" evidence="10">
    <location>
        <begin position="53"/>
        <end position="74"/>
    </location>
</feature>
<protein>
    <recommendedName>
        <fullName evidence="10">Fluoride-specific ion channel FluC</fullName>
    </recommendedName>
</protein>
<proteinExistence type="inferred from homology"/>
<evidence type="ECO:0000256" key="4">
    <source>
        <dbReference type="ARBA" id="ARBA00022989"/>
    </source>
</evidence>
<evidence type="ECO:0000313" key="11">
    <source>
        <dbReference type="EMBL" id="EEJ41025.1"/>
    </source>
</evidence>
<keyword evidence="10" id="KW-0915">Sodium</keyword>
<evidence type="ECO:0000256" key="10">
    <source>
        <dbReference type="HAMAP-Rule" id="MF_00454"/>
    </source>
</evidence>
<dbReference type="PANTHER" id="PTHR28259">
    <property type="entry name" value="FLUORIDE EXPORT PROTEIN 1-RELATED"/>
    <property type="match status" value="1"/>
</dbReference>
<comment type="similarity">
    <text evidence="7 10">Belongs to the fluoride channel Fluc/FEX (TC 1.A.43) family.</text>
</comment>
<accession>C2ESP9</accession>
<dbReference type="HOGENOM" id="CLU_114342_1_2_9"/>
<dbReference type="Proteomes" id="UP000004483">
    <property type="component" value="Unassembled WGS sequence"/>
</dbReference>
<dbReference type="InterPro" id="IPR003691">
    <property type="entry name" value="FluC"/>
</dbReference>
<evidence type="ECO:0000256" key="1">
    <source>
        <dbReference type="ARBA" id="ARBA00004651"/>
    </source>
</evidence>
<dbReference type="HAMAP" id="MF_00454">
    <property type="entry name" value="FluC"/>
    <property type="match status" value="1"/>
</dbReference>
<comment type="catalytic activity">
    <reaction evidence="8">
        <text>fluoride(in) = fluoride(out)</text>
        <dbReference type="Rhea" id="RHEA:76159"/>
        <dbReference type="ChEBI" id="CHEBI:17051"/>
    </reaction>
    <physiologicalReaction direction="left-to-right" evidence="8">
        <dbReference type="Rhea" id="RHEA:76160"/>
    </physiologicalReaction>
</comment>
<evidence type="ECO:0000256" key="7">
    <source>
        <dbReference type="ARBA" id="ARBA00035120"/>
    </source>
</evidence>
<evidence type="ECO:0000256" key="5">
    <source>
        <dbReference type="ARBA" id="ARBA00023136"/>
    </source>
</evidence>
<comment type="subcellular location">
    <subcellularLocation>
        <location evidence="1 10">Cell membrane</location>
        <topology evidence="1 10">Multi-pass membrane protein</topology>
    </subcellularLocation>
</comment>
<keyword evidence="5 10" id="KW-0472">Membrane</keyword>
<dbReference type="eggNOG" id="COG0239">
    <property type="taxonomic scope" value="Bacteria"/>
</dbReference>
<organism evidence="11 12">
    <name type="scientific">Limosilactobacillus vaginalis DSM 5837 = ATCC 49540</name>
    <dbReference type="NCBI Taxonomy" id="1423814"/>
    <lineage>
        <taxon>Bacteria</taxon>
        <taxon>Bacillati</taxon>
        <taxon>Bacillota</taxon>
        <taxon>Bacilli</taxon>
        <taxon>Lactobacillales</taxon>
        <taxon>Lactobacillaceae</taxon>
        <taxon>Limosilactobacillus</taxon>
    </lineage>
</organism>
<evidence type="ECO:0000256" key="8">
    <source>
        <dbReference type="ARBA" id="ARBA00035585"/>
    </source>
</evidence>
<reference evidence="11 12" key="1">
    <citation type="submission" date="2009-01" db="EMBL/GenBank/DDBJ databases">
        <authorList>
            <person name="Qin X."/>
            <person name="Bachman B."/>
            <person name="Battles P."/>
            <person name="Bell A."/>
            <person name="Bess C."/>
            <person name="Bickham C."/>
            <person name="Chaboub L."/>
            <person name="Chen D."/>
            <person name="Coyle M."/>
            <person name="Deiros D.R."/>
            <person name="Dinh H."/>
            <person name="Forbes L."/>
            <person name="Fowler G."/>
            <person name="Francisco L."/>
            <person name="Fu Q."/>
            <person name="Gubbala S."/>
            <person name="Hale W."/>
            <person name="Han Y."/>
            <person name="Hemphill L."/>
            <person name="Highlander S.K."/>
            <person name="Hirani K."/>
            <person name="Hogues M."/>
            <person name="Jackson L."/>
            <person name="Jakkamsetti A."/>
            <person name="Javaid M."/>
            <person name="Jiang H."/>
            <person name="Korchina V."/>
            <person name="Kovar C."/>
            <person name="Lara F."/>
            <person name="Lee S."/>
            <person name="Mata R."/>
            <person name="Mathew T."/>
            <person name="Moen C."/>
            <person name="Morales K."/>
            <person name="Munidasa M."/>
            <person name="Nazareth L."/>
            <person name="Ngo R."/>
            <person name="Nguyen L."/>
            <person name="Okwuonu G."/>
            <person name="Ongeri F."/>
            <person name="Patil S."/>
            <person name="Petrosino J."/>
            <person name="Pham C."/>
            <person name="Pham P."/>
            <person name="Pu L.-L."/>
            <person name="Puazo M."/>
            <person name="Raj R."/>
            <person name="Reid J."/>
            <person name="Rouhana J."/>
            <person name="Saada N."/>
            <person name="Shang Y."/>
            <person name="Simmons D."/>
            <person name="Thornton R."/>
            <person name="Warren J."/>
            <person name="Weissenberger G."/>
            <person name="Zhang J."/>
            <person name="Zhang L."/>
            <person name="Zhou C."/>
            <person name="Zhu D."/>
            <person name="Muzny D."/>
            <person name="Worley K."/>
            <person name="Gibbs R."/>
        </authorList>
    </citation>
    <scope>NUCLEOTIDE SEQUENCE [LARGE SCALE GENOMIC DNA]</scope>
    <source>
        <strain evidence="11 12">ATCC 49540</strain>
    </source>
</reference>
<comment type="caution">
    <text evidence="11">The sequence shown here is derived from an EMBL/GenBank/DDBJ whole genome shotgun (WGS) entry which is preliminary data.</text>
</comment>
<feature type="transmembrane region" description="Helical" evidence="10">
    <location>
        <begin position="118"/>
        <end position="142"/>
    </location>
</feature>
<keyword evidence="3 10" id="KW-0812">Transmembrane</keyword>
<evidence type="ECO:0000313" key="12">
    <source>
        <dbReference type="Proteomes" id="UP000004483"/>
    </source>
</evidence>
<dbReference type="GO" id="GO:0062054">
    <property type="term" value="F:fluoride channel activity"/>
    <property type="evidence" value="ECO:0007669"/>
    <property type="project" value="UniProtKB-UniRule"/>
</dbReference>
<dbReference type="GO" id="GO:0140114">
    <property type="term" value="P:cellular detoxification of fluoride"/>
    <property type="evidence" value="ECO:0007669"/>
    <property type="project" value="UniProtKB-UniRule"/>
</dbReference>
<keyword evidence="6 10" id="KW-0407">Ion channel</keyword>
<dbReference type="PANTHER" id="PTHR28259:SF1">
    <property type="entry name" value="FLUORIDE EXPORT PROTEIN 1-RELATED"/>
    <property type="match status" value="1"/>
</dbReference>
<feature type="transmembrane region" description="Helical" evidence="10">
    <location>
        <begin position="81"/>
        <end position="106"/>
    </location>
</feature>
<dbReference type="GO" id="GO:0005886">
    <property type="term" value="C:plasma membrane"/>
    <property type="evidence" value="ECO:0007669"/>
    <property type="project" value="UniProtKB-SubCell"/>
</dbReference>
<evidence type="ECO:0000256" key="3">
    <source>
        <dbReference type="ARBA" id="ARBA00022692"/>
    </source>
</evidence>
<feature type="binding site" evidence="10">
    <location>
        <position position="93"/>
    </location>
    <ligand>
        <name>Na(+)</name>
        <dbReference type="ChEBI" id="CHEBI:29101"/>
        <note>structural</note>
    </ligand>
</feature>
<evidence type="ECO:0000256" key="6">
    <source>
        <dbReference type="ARBA" id="ARBA00023303"/>
    </source>
</evidence>
<dbReference type="Pfam" id="PF02537">
    <property type="entry name" value="CRCB"/>
    <property type="match status" value="1"/>
</dbReference>
<gene>
    <name evidence="10" type="primary">fluC</name>
    <name evidence="10" type="synonym">crcB</name>
    <name evidence="11" type="ORF">HMPREF0549_0485</name>
</gene>
<evidence type="ECO:0000256" key="9">
    <source>
        <dbReference type="ARBA" id="ARBA00049940"/>
    </source>
</evidence>
<dbReference type="STRING" id="1423814.HMPREF0549_0485"/>
<keyword evidence="10" id="KW-0406">Ion transport</keyword>
<comment type="activity regulation">
    <text evidence="10">Na(+) is not transported, but it plays an essential structural role and its presence is essential for fluoride channel function.</text>
</comment>
<keyword evidence="10" id="KW-0813">Transport</keyword>
<name>C2ESP9_9LACO</name>
<dbReference type="EMBL" id="ACGV01000033">
    <property type="protein sequence ID" value="EEJ41025.1"/>
    <property type="molecule type" value="Genomic_DNA"/>
</dbReference>
<dbReference type="AlphaFoldDB" id="C2ESP9"/>
<dbReference type="GO" id="GO:0046872">
    <property type="term" value="F:metal ion binding"/>
    <property type="evidence" value="ECO:0007669"/>
    <property type="project" value="UniProtKB-KW"/>
</dbReference>